<evidence type="ECO:0000256" key="2">
    <source>
        <dbReference type="ARBA" id="ARBA00004347"/>
    </source>
</evidence>
<dbReference type="Proteomes" id="UP000095009">
    <property type="component" value="Unassembled WGS sequence"/>
</dbReference>
<dbReference type="AlphaFoldDB" id="A0A1E3PEZ0"/>
<dbReference type="GO" id="GO:0030126">
    <property type="term" value="C:COPI vesicle coat"/>
    <property type="evidence" value="ECO:0007669"/>
    <property type="project" value="TreeGrafter"/>
</dbReference>
<dbReference type="InterPro" id="IPR006822">
    <property type="entry name" value="Coatomer_esu"/>
</dbReference>
<keyword evidence="9 11" id="KW-0472">Membrane</keyword>
<dbReference type="InterPro" id="IPR011990">
    <property type="entry name" value="TPR-like_helical_dom_sf"/>
</dbReference>
<dbReference type="PANTHER" id="PTHR10805">
    <property type="entry name" value="COATOMER SUBUNIT EPSILON"/>
    <property type="match status" value="1"/>
</dbReference>
<reference evidence="12 13" key="1">
    <citation type="journal article" date="2016" name="Proc. Natl. Acad. Sci. U.S.A.">
        <title>Comparative genomics of biotechnologically important yeasts.</title>
        <authorList>
            <person name="Riley R."/>
            <person name="Haridas S."/>
            <person name="Wolfe K.H."/>
            <person name="Lopes M.R."/>
            <person name="Hittinger C.T."/>
            <person name="Goeker M."/>
            <person name="Salamov A.A."/>
            <person name="Wisecaver J.H."/>
            <person name="Long T.M."/>
            <person name="Calvey C.H."/>
            <person name="Aerts A.L."/>
            <person name="Barry K.W."/>
            <person name="Choi C."/>
            <person name="Clum A."/>
            <person name="Coughlan A.Y."/>
            <person name="Deshpande S."/>
            <person name="Douglass A.P."/>
            <person name="Hanson S.J."/>
            <person name="Klenk H.-P."/>
            <person name="LaButti K.M."/>
            <person name="Lapidus A."/>
            <person name="Lindquist E.A."/>
            <person name="Lipzen A.M."/>
            <person name="Meier-Kolthoff J.P."/>
            <person name="Ohm R.A."/>
            <person name="Otillar R.P."/>
            <person name="Pangilinan J.L."/>
            <person name="Peng Y."/>
            <person name="Rokas A."/>
            <person name="Rosa C.A."/>
            <person name="Scheuner C."/>
            <person name="Sibirny A.A."/>
            <person name="Slot J.C."/>
            <person name="Stielow J.B."/>
            <person name="Sun H."/>
            <person name="Kurtzman C.P."/>
            <person name="Blackwell M."/>
            <person name="Grigoriev I.V."/>
            <person name="Jeffries T.W."/>
        </authorList>
    </citation>
    <scope>NUCLEOTIDE SEQUENCE [LARGE SCALE GENOMIC DNA]</scope>
    <source>
        <strain evidence="12 13">DSM 6958</strain>
    </source>
</reference>
<evidence type="ECO:0000256" key="1">
    <source>
        <dbReference type="ARBA" id="ARBA00004255"/>
    </source>
</evidence>
<keyword evidence="6 11" id="KW-0931">ER-Golgi transport</keyword>
<evidence type="ECO:0000313" key="12">
    <source>
        <dbReference type="EMBL" id="ODQ63880.1"/>
    </source>
</evidence>
<evidence type="ECO:0000256" key="3">
    <source>
        <dbReference type="ARBA" id="ARBA00008827"/>
    </source>
</evidence>
<dbReference type="PANTHER" id="PTHR10805:SF0">
    <property type="entry name" value="COATOMER SUBUNIT EPSILON"/>
    <property type="match status" value="1"/>
</dbReference>
<dbReference type="GO" id="GO:0015031">
    <property type="term" value="P:protein transport"/>
    <property type="evidence" value="ECO:0007669"/>
    <property type="project" value="UniProtKB-UniRule"/>
</dbReference>
<evidence type="ECO:0000256" key="7">
    <source>
        <dbReference type="ARBA" id="ARBA00022927"/>
    </source>
</evidence>
<evidence type="ECO:0000256" key="4">
    <source>
        <dbReference type="ARBA" id="ARBA00022448"/>
    </source>
</evidence>
<dbReference type="GO" id="GO:0005198">
    <property type="term" value="F:structural molecule activity"/>
    <property type="evidence" value="ECO:0007669"/>
    <property type="project" value="UniProtKB-UniRule"/>
</dbReference>
<name>A0A1E3PEZ0_9ASCO</name>
<protein>
    <recommendedName>
        <fullName evidence="11">Coatomer subunit epsilon</fullName>
    </recommendedName>
</protein>
<dbReference type="Pfam" id="PF04733">
    <property type="entry name" value="Coatomer_E"/>
    <property type="match status" value="1"/>
</dbReference>
<keyword evidence="8 11" id="KW-0333">Golgi apparatus</keyword>
<dbReference type="Gene3D" id="1.25.40.10">
    <property type="entry name" value="Tetratricopeptide repeat domain"/>
    <property type="match status" value="1"/>
</dbReference>
<gene>
    <name evidence="12" type="ORF">NADFUDRAFT_47681</name>
</gene>
<dbReference type="GO" id="GO:0006890">
    <property type="term" value="P:retrograde vesicle-mediated transport, Golgi to endoplasmic reticulum"/>
    <property type="evidence" value="ECO:0007669"/>
    <property type="project" value="UniProtKB-UniRule"/>
</dbReference>
<comment type="subcellular location">
    <subcellularLocation>
        <location evidence="2">Cytoplasmic vesicle</location>
        <location evidence="2">COPI-coated vesicle membrane</location>
        <topology evidence="2">Peripheral membrane protein</topology>
        <orientation evidence="2">Cytoplasmic side</orientation>
    </subcellularLocation>
    <subcellularLocation>
        <location evidence="1">Golgi apparatus membrane</location>
        <topology evidence="1">Peripheral membrane protein</topology>
        <orientation evidence="1">Cytoplasmic side</orientation>
    </subcellularLocation>
</comment>
<comment type="similarity">
    <text evidence="3 11">Belongs to the COPE family.</text>
</comment>
<keyword evidence="5 11" id="KW-0963">Cytoplasm</keyword>
<dbReference type="SUPFAM" id="SSF48452">
    <property type="entry name" value="TPR-like"/>
    <property type="match status" value="1"/>
</dbReference>
<evidence type="ECO:0000256" key="9">
    <source>
        <dbReference type="ARBA" id="ARBA00023136"/>
    </source>
</evidence>
<dbReference type="OrthoDB" id="310217at2759"/>
<sequence length="294" mass="32789">MDPFSDNSELFHIYKAFFTGAYETVLAVDSTHFSEVNQEKAFVYKLRSKLALGDIDEAIAELQSSPTTPSTSATLVYAMYLKGDRQAVTEIESLVHQNEDNEIVLVLAGIILANEGRYGEALQVLNGHQGSLEAISVIVRIHLGNNNTEAAFKEIQAAKKWAQDNIIYNLAEAWVCCRIGGEKFQQAYYIFEEQAQSSESSVRSIVSQAITELQLGRIPEAQDNIQRALEINSQDPDVLTAAITCAILMDKPVEEYESALESVDPSNRYLQDLKEKEELFERVSAKYADQISGY</sequence>
<accession>A0A1E3PEZ0</accession>
<evidence type="ECO:0000313" key="13">
    <source>
        <dbReference type="Proteomes" id="UP000095009"/>
    </source>
</evidence>
<keyword evidence="4 11" id="KW-0813">Transport</keyword>
<keyword evidence="13" id="KW-1185">Reference proteome</keyword>
<dbReference type="GO" id="GO:0006891">
    <property type="term" value="P:intra-Golgi vesicle-mediated transport"/>
    <property type="evidence" value="ECO:0007669"/>
    <property type="project" value="TreeGrafter"/>
</dbReference>
<evidence type="ECO:0000256" key="11">
    <source>
        <dbReference type="PIRNR" id="PIRNR016478"/>
    </source>
</evidence>
<organism evidence="12 13">
    <name type="scientific">Nadsonia fulvescens var. elongata DSM 6958</name>
    <dbReference type="NCBI Taxonomy" id="857566"/>
    <lineage>
        <taxon>Eukaryota</taxon>
        <taxon>Fungi</taxon>
        <taxon>Dikarya</taxon>
        <taxon>Ascomycota</taxon>
        <taxon>Saccharomycotina</taxon>
        <taxon>Dipodascomycetes</taxon>
        <taxon>Dipodascales</taxon>
        <taxon>Dipodascales incertae sedis</taxon>
        <taxon>Nadsonia</taxon>
    </lineage>
</organism>
<evidence type="ECO:0000256" key="8">
    <source>
        <dbReference type="ARBA" id="ARBA00023034"/>
    </source>
</evidence>
<evidence type="ECO:0000256" key="6">
    <source>
        <dbReference type="ARBA" id="ARBA00022892"/>
    </source>
</evidence>
<dbReference type="PIRSF" id="PIRSF016478">
    <property type="entry name" value="Coatomer_esu"/>
    <property type="match status" value="1"/>
</dbReference>
<evidence type="ECO:0000256" key="10">
    <source>
        <dbReference type="ARBA" id="ARBA00023329"/>
    </source>
</evidence>
<dbReference type="GO" id="GO:0006888">
    <property type="term" value="P:endoplasmic reticulum to Golgi vesicle-mediated transport"/>
    <property type="evidence" value="ECO:0007669"/>
    <property type="project" value="TreeGrafter"/>
</dbReference>
<proteinExistence type="inferred from homology"/>
<dbReference type="EMBL" id="KV454413">
    <property type="protein sequence ID" value="ODQ63880.1"/>
    <property type="molecule type" value="Genomic_DNA"/>
</dbReference>
<keyword evidence="7 11" id="KW-0653">Protein transport</keyword>
<dbReference type="STRING" id="857566.A0A1E3PEZ0"/>
<comment type="function">
    <text evidence="11">The coatomer is a cytosolic protein complex that binds to dilysine motifs and reversibly associates with Golgi non-clathrin-coated vesicles, which further mediate biosynthetic protein transport from the ER, via the Golgi up to the trans Golgi network. The coatomer complex is required for budding from Golgi membranes, and is essential for the retrograde Golgi-to-ER transport of dilysine-tagged proteins.</text>
</comment>
<dbReference type="GO" id="GO:0000139">
    <property type="term" value="C:Golgi membrane"/>
    <property type="evidence" value="ECO:0007669"/>
    <property type="project" value="UniProtKB-SubCell"/>
</dbReference>
<keyword evidence="10 11" id="KW-0968">Cytoplasmic vesicle</keyword>
<evidence type="ECO:0000256" key="5">
    <source>
        <dbReference type="ARBA" id="ARBA00022490"/>
    </source>
</evidence>